<evidence type="ECO:0000313" key="3">
    <source>
        <dbReference type="Proteomes" id="UP001597509"/>
    </source>
</evidence>
<keyword evidence="3" id="KW-1185">Reference proteome</keyword>
<evidence type="ECO:0000256" key="1">
    <source>
        <dbReference type="SAM" id="MobiDB-lite"/>
    </source>
</evidence>
<feature type="region of interest" description="Disordered" evidence="1">
    <location>
        <begin position="54"/>
        <end position="98"/>
    </location>
</feature>
<dbReference type="RefSeq" id="WP_380922694.1">
    <property type="nucleotide sequence ID" value="NZ_JBHUPE010000007.1"/>
</dbReference>
<feature type="compositionally biased region" description="Basic and acidic residues" evidence="1">
    <location>
        <begin position="85"/>
        <end position="98"/>
    </location>
</feature>
<organism evidence="2 3">
    <name type="scientific">Sphingobacterium anhuiense</name>
    <dbReference type="NCBI Taxonomy" id="493780"/>
    <lineage>
        <taxon>Bacteria</taxon>
        <taxon>Pseudomonadati</taxon>
        <taxon>Bacteroidota</taxon>
        <taxon>Sphingobacteriia</taxon>
        <taxon>Sphingobacteriales</taxon>
        <taxon>Sphingobacteriaceae</taxon>
        <taxon>Sphingobacterium</taxon>
    </lineage>
</organism>
<proteinExistence type="predicted"/>
<reference evidence="3" key="1">
    <citation type="journal article" date="2019" name="Int. J. Syst. Evol. Microbiol.">
        <title>The Global Catalogue of Microorganisms (GCM) 10K type strain sequencing project: providing services to taxonomists for standard genome sequencing and annotation.</title>
        <authorList>
            <consortium name="The Broad Institute Genomics Platform"/>
            <consortium name="The Broad Institute Genome Sequencing Center for Infectious Disease"/>
            <person name="Wu L."/>
            <person name="Ma J."/>
        </authorList>
    </citation>
    <scope>NUCLEOTIDE SEQUENCE [LARGE SCALE GENOMIC DNA]</scope>
    <source>
        <strain evidence="3">KCTC 22209</strain>
    </source>
</reference>
<accession>A0ABW5YZ70</accession>
<protein>
    <submittedName>
        <fullName evidence="2">Uncharacterized protein</fullName>
    </submittedName>
</protein>
<name>A0ABW5YZ70_9SPHI</name>
<comment type="caution">
    <text evidence="2">The sequence shown here is derived from an EMBL/GenBank/DDBJ whole genome shotgun (WGS) entry which is preliminary data.</text>
</comment>
<feature type="compositionally biased region" description="Polar residues" evidence="1">
    <location>
        <begin position="54"/>
        <end position="63"/>
    </location>
</feature>
<evidence type="ECO:0000313" key="2">
    <source>
        <dbReference type="EMBL" id="MFD2905834.1"/>
    </source>
</evidence>
<dbReference type="EMBL" id="JBHUPE010000007">
    <property type="protein sequence ID" value="MFD2905834.1"/>
    <property type="molecule type" value="Genomic_DNA"/>
</dbReference>
<gene>
    <name evidence="2" type="ORF">ACFS6I_18040</name>
</gene>
<dbReference type="Proteomes" id="UP001597509">
    <property type="component" value="Unassembled WGS sequence"/>
</dbReference>
<sequence>MKKIIKKIGGAIQIILLAPVKLPVKVLNILKYIGLGMGIIESVMVEDEEVGAKNNAQARSSNGLLDGTEDDVAGTIKPPGPTVKYDLETGKEIRNETK</sequence>